<evidence type="ECO:0000256" key="3">
    <source>
        <dbReference type="ARBA" id="ARBA00022553"/>
    </source>
</evidence>
<evidence type="ECO:0000256" key="6">
    <source>
        <dbReference type="ARBA" id="ARBA00023012"/>
    </source>
</evidence>
<dbReference type="EC" id="2.7.13.3" evidence="2"/>
<dbReference type="InterPro" id="IPR035965">
    <property type="entry name" value="PAS-like_dom_sf"/>
</dbReference>
<dbReference type="SMART" id="SM00388">
    <property type="entry name" value="HisKA"/>
    <property type="match status" value="1"/>
</dbReference>
<dbReference type="PROSITE" id="PS50113">
    <property type="entry name" value="PAC"/>
    <property type="match status" value="1"/>
</dbReference>
<feature type="domain" description="PAS" evidence="9">
    <location>
        <begin position="24"/>
        <end position="97"/>
    </location>
</feature>
<accession>A0ABN6MUH3</accession>
<dbReference type="InterPro" id="IPR004358">
    <property type="entry name" value="Sig_transdc_His_kin-like_C"/>
</dbReference>
<dbReference type="Gene3D" id="1.10.287.130">
    <property type="match status" value="1"/>
</dbReference>
<dbReference type="PROSITE" id="PS50112">
    <property type="entry name" value="PAS"/>
    <property type="match status" value="1"/>
</dbReference>
<evidence type="ECO:0000313" key="11">
    <source>
        <dbReference type="EMBL" id="BDG04141.1"/>
    </source>
</evidence>
<feature type="domain" description="Histidine kinase" evidence="8">
    <location>
        <begin position="168"/>
        <end position="385"/>
    </location>
</feature>
<dbReference type="InterPro" id="IPR050736">
    <property type="entry name" value="Sensor_HK_Regulatory"/>
</dbReference>
<proteinExistence type="predicted"/>
<evidence type="ECO:0000259" key="10">
    <source>
        <dbReference type="PROSITE" id="PS50113"/>
    </source>
</evidence>
<feature type="domain" description="PAC" evidence="10">
    <location>
        <begin position="99"/>
        <end position="151"/>
    </location>
</feature>
<dbReference type="SMART" id="SM00387">
    <property type="entry name" value="HATPase_c"/>
    <property type="match status" value="1"/>
</dbReference>
<gene>
    <name evidence="11" type="ORF">AMOR_31370</name>
</gene>
<evidence type="ECO:0000256" key="5">
    <source>
        <dbReference type="ARBA" id="ARBA00022777"/>
    </source>
</evidence>
<dbReference type="SMART" id="SM00091">
    <property type="entry name" value="PAS"/>
    <property type="match status" value="1"/>
</dbReference>
<feature type="region of interest" description="Disordered" evidence="7">
    <location>
        <begin position="1"/>
        <end position="20"/>
    </location>
</feature>
<dbReference type="PANTHER" id="PTHR43711:SF1">
    <property type="entry name" value="HISTIDINE KINASE 1"/>
    <property type="match status" value="1"/>
</dbReference>
<dbReference type="InterPro" id="IPR005467">
    <property type="entry name" value="His_kinase_dom"/>
</dbReference>
<reference evidence="12" key="1">
    <citation type="journal article" date="2022" name="Int. J. Syst. Evol. Microbiol.">
        <title>Anaeromyxobacter oryzae sp. nov., Anaeromyxobacter diazotrophicus sp. nov. and Anaeromyxobacter paludicola sp. nov., isolated from paddy soils.</title>
        <authorList>
            <person name="Itoh H."/>
            <person name="Xu Z."/>
            <person name="Mise K."/>
            <person name="Masuda Y."/>
            <person name="Ushijima N."/>
            <person name="Hayakawa C."/>
            <person name="Shiratori Y."/>
            <person name="Senoo K."/>
        </authorList>
    </citation>
    <scope>NUCLEOTIDE SEQUENCE [LARGE SCALE GENOMIC DNA]</scope>
    <source>
        <strain evidence="12">Red232</strain>
    </source>
</reference>
<dbReference type="InterPro" id="IPR036097">
    <property type="entry name" value="HisK_dim/P_sf"/>
</dbReference>
<dbReference type="Pfam" id="PF02518">
    <property type="entry name" value="HATPase_c"/>
    <property type="match status" value="1"/>
</dbReference>
<keyword evidence="4" id="KW-0808">Transferase</keyword>
<name>A0ABN6MUH3_9BACT</name>
<dbReference type="SUPFAM" id="SSF55785">
    <property type="entry name" value="PYP-like sensor domain (PAS domain)"/>
    <property type="match status" value="1"/>
</dbReference>
<dbReference type="SUPFAM" id="SSF55874">
    <property type="entry name" value="ATPase domain of HSP90 chaperone/DNA topoisomerase II/histidine kinase"/>
    <property type="match status" value="1"/>
</dbReference>
<evidence type="ECO:0000259" key="9">
    <source>
        <dbReference type="PROSITE" id="PS50112"/>
    </source>
</evidence>
<sequence length="385" mass="41485">MMRDGFRVTDGSEGPGAGNAGSGDRDLFRILVEGVKEYAIFMLDPTGVVVSWNAGAERIKGYRAEEIIGRHFSVFYPREDAASGKPDLELREAAAHGSYEEEGWRVRKDGSRFLASVVLTALRDASGELTGFAKVTRDLTEKRRGEEARRGLVRAREAVRTRDDFLAIASHELRTPLTSLQLLVQSLARGLQPGQPVTPTVVQRLGNLEKLVARLAGLVNGLLDVTAMASGQLALERSSFDLAALVAELVDRLAPEVERQGGTVVLQAASAVPGRWDRRRLADAIGAVLSNAAKYAGADRIVVDVSVHDELAVVSIDDQGPGISAEDQARVFERFERAVPVVHYGGFGLGLWSARQIVTAHGGEIGIRSAPGQGSCFQLRLPRDG</sequence>
<dbReference type="CDD" id="cd00082">
    <property type="entry name" value="HisKA"/>
    <property type="match status" value="1"/>
</dbReference>
<dbReference type="Pfam" id="PF00512">
    <property type="entry name" value="HisKA"/>
    <property type="match status" value="1"/>
</dbReference>
<dbReference type="PROSITE" id="PS50109">
    <property type="entry name" value="HIS_KIN"/>
    <property type="match status" value="1"/>
</dbReference>
<dbReference type="InterPro" id="IPR003661">
    <property type="entry name" value="HisK_dim/P_dom"/>
</dbReference>
<dbReference type="InterPro" id="IPR000014">
    <property type="entry name" value="PAS"/>
</dbReference>
<dbReference type="Gene3D" id="3.30.565.10">
    <property type="entry name" value="Histidine kinase-like ATPase, C-terminal domain"/>
    <property type="match status" value="1"/>
</dbReference>
<keyword evidence="12" id="KW-1185">Reference proteome</keyword>
<dbReference type="InterPro" id="IPR000700">
    <property type="entry name" value="PAS-assoc_C"/>
</dbReference>
<organism evidence="11 12">
    <name type="scientific">Anaeromyxobacter oryzae</name>
    <dbReference type="NCBI Taxonomy" id="2918170"/>
    <lineage>
        <taxon>Bacteria</taxon>
        <taxon>Pseudomonadati</taxon>
        <taxon>Myxococcota</taxon>
        <taxon>Myxococcia</taxon>
        <taxon>Myxococcales</taxon>
        <taxon>Cystobacterineae</taxon>
        <taxon>Anaeromyxobacteraceae</taxon>
        <taxon>Anaeromyxobacter</taxon>
    </lineage>
</organism>
<dbReference type="CDD" id="cd00130">
    <property type="entry name" value="PAS"/>
    <property type="match status" value="1"/>
</dbReference>
<dbReference type="Pfam" id="PF13426">
    <property type="entry name" value="PAS_9"/>
    <property type="match status" value="1"/>
</dbReference>
<dbReference type="PRINTS" id="PR00344">
    <property type="entry name" value="BCTRLSENSOR"/>
</dbReference>
<keyword evidence="6" id="KW-0902">Two-component regulatory system</keyword>
<keyword evidence="3" id="KW-0597">Phosphoprotein</keyword>
<evidence type="ECO:0000256" key="7">
    <source>
        <dbReference type="SAM" id="MobiDB-lite"/>
    </source>
</evidence>
<dbReference type="Proteomes" id="UP001162891">
    <property type="component" value="Chromosome"/>
</dbReference>
<dbReference type="PANTHER" id="PTHR43711">
    <property type="entry name" value="TWO-COMPONENT HISTIDINE KINASE"/>
    <property type="match status" value="1"/>
</dbReference>
<dbReference type="SUPFAM" id="SSF47384">
    <property type="entry name" value="Homodimeric domain of signal transducing histidine kinase"/>
    <property type="match status" value="1"/>
</dbReference>
<evidence type="ECO:0000259" key="8">
    <source>
        <dbReference type="PROSITE" id="PS50109"/>
    </source>
</evidence>
<dbReference type="NCBIfam" id="TIGR00229">
    <property type="entry name" value="sensory_box"/>
    <property type="match status" value="1"/>
</dbReference>
<dbReference type="InterPro" id="IPR036890">
    <property type="entry name" value="HATPase_C_sf"/>
</dbReference>
<dbReference type="EMBL" id="AP025591">
    <property type="protein sequence ID" value="BDG04141.1"/>
    <property type="molecule type" value="Genomic_DNA"/>
</dbReference>
<dbReference type="CDD" id="cd00075">
    <property type="entry name" value="HATPase"/>
    <property type="match status" value="1"/>
</dbReference>
<evidence type="ECO:0000313" key="12">
    <source>
        <dbReference type="Proteomes" id="UP001162891"/>
    </source>
</evidence>
<evidence type="ECO:0000256" key="1">
    <source>
        <dbReference type="ARBA" id="ARBA00000085"/>
    </source>
</evidence>
<evidence type="ECO:0000256" key="4">
    <source>
        <dbReference type="ARBA" id="ARBA00022679"/>
    </source>
</evidence>
<comment type="catalytic activity">
    <reaction evidence="1">
        <text>ATP + protein L-histidine = ADP + protein N-phospho-L-histidine.</text>
        <dbReference type="EC" id="2.7.13.3"/>
    </reaction>
</comment>
<protein>
    <recommendedName>
        <fullName evidence="2">histidine kinase</fullName>
        <ecNumber evidence="2">2.7.13.3</ecNumber>
    </recommendedName>
</protein>
<evidence type="ECO:0000256" key="2">
    <source>
        <dbReference type="ARBA" id="ARBA00012438"/>
    </source>
</evidence>
<dbReference type="InterPro" id="IPR003594">
    <property type="entry name" value="HATPase_dom"/>
</dbReference>
<dbReference type="Gene3D" id="3.30.450.20">
    <property type="entry name" value="PAS domain"/>
    <property type="match status" value="1"/>
</dbReference>
<keyword evidence="5" id="KW-0418">Kinase</keyword>